<evidence type="ECO:0000313" key="2">
    <source>
        <dbReference type="Proteomes" id="UP000268048"/>
    </source>
</evidence>
<protein>
    <submittedName>
        <fullName evidence="1">Uncharacterized protein</fullName>
    </submittedName>
</protein>
<organism evidence="1 2">
    <name type="scientific">Pseudomonas chlororaphis</name>
    <dbReference type="NCBI Taxonomy" id="587753"/>
    <lineage>
        <taxon>Bacteria</taxon>
        <taxon>Pseudomonadati</taxon>
        <taxon>Pseudomonadota</taxon>
        <taxon>Gammaproteobacteria</taxon>
        <taxon>Pseudomonadales</taxon>
        <taxon>Pseudomonadaceae</taxon>
        <taxon>Pseudomonas</taxon>
    </lineage>
</organism>
<name>A0A3G7TUP2_9PSED</name>
<gene>
    <name evidence="1" type="ORF">C4K04_5173</name>
</gene>
<dbReference type="AlphaFoldDB" id="A0A3G7TUP2"/>
<reference evidence="1 2" key="1">
    <citation type="submission" date="2018-03" db="EMBL/GenBank/DDBJ databases">
        <title>Diversity of phytobeneficial traits revealed by whole-genome analysis of worldwide-isolated phenazine-producing Pseudomonas spp.</title>
        <authorList>
            <person name="Biessy A."/>
            <person name="Novinscak A."/>
            <person name="Blom J."/>
            <person name="Leger G."/>
            <person name="Thomashow L.S."/>
            <person name="Cazorla F.M."/>
            <person name="Josic D."/>
            <person name="Filion M."/>
        </authorList>
    </citation>
    <scope>NUCLEOTIDE SEQUENCE [LARGE SCALE GENOMIC DNA]</scope>
    <source>
        <strain evidence="1 2">B25</strain>
    </source>
</reference>
<dbReference type="Proteomes" id="UP000268048">
    <property type="component" value="Chromosome"/>
</dbReference>
<dbReference type="EMBL" id="CP027753">
    <property type="protein sequence ID" value="AZE50823.1"/>
    <property type="molecule type" value="Genomic_DNA"/>
</dbReference>
<accession>A0A3G7TUP2</accession>
<proteinExistence type="predicted"/>
<evidence type="ECO:0000313" key="1">
    <source>
        <dbReference type="EMBL" id="AZE50823.1"/>
    </source>
</evidence>
<sequence>MPAINDNAVQRVRRSARIAGKPRAYRGMSPALLGIRFSERDFRVDSDNRIKTADNIRHKYLIAFQIKVLIRISWPGTTHALHSPTNA</sequence>